<dbReference type="SUPFAM" id="SSF63829">
    <property type="entry name" value="Calcium-dependent phosphotriesterase"/>
    <property type="match status" value="1"/>
</dbReference>
<feature type="domain" description="Strictosidine synthase conserved region" evidence="4">
    <location>
        <begin position="149"/>
        <end position="237"/>
    </location>
</feature>
<dbReference type="EC" id="4.2.99.-" evidence="5"/>
<dbReference type="PANTHER" id="PTHR10426:SF88">
    <property type="entry name" value="ADIPOCYTE PLASMA MEMBRANE-ASSOCIATED PROTEIN HEMOMUCIN-RELATED"/>
    <property type="match status" value="1"/>
</dbReference>
<dbReference type="Pfam" id="PF03088">
    <property type="entry name" value="Str_synth"/>
    <property type="match status" value="1"/>
</dbReference>
<dbReference type="AlphaFoldDB" id="A0A2R8BFZ2"/>
<dbReference type="EMBL" id="OMOR01000001">
    <property type="protein sequence ID" value="SPH21922.1"/>
    <property type="molecule type" value="Genomic_DNA"/>
</dbReference>
<keyword evidence="6" id="KW-1185">Reference proteome</keyword>
<evidence type="ECO:0000259" key="4">
    <source>
        <dbReference type="Pfam" id="PF03088"/>
    </source>
</evidence>
<evidence type="ECO:0000256" key="3">
    <source>
        <dbReference type="ARBA" id="ARBA00023180"/>
    </source>
</evidence>
<evidence type="ECO:0000313" key="6">
    <source>
        <dbReference type="Proteomes" id="UP000244880"/>
    </source>
</evidence>
<reference evidence="5 6" key="1">
    <citation type="submission" date="2018-03" db="EMBL/GenBank/DDBJ databases">
        <authorList>
            <person name="Keele B.F."/>
        </authorList>
    </citation>
    <scope>NUCLEOTIDE SEQUENCE [LARGE SCALE GENOMIC DNA]</scope>
    <source>
        <strain evidence="5 6">CECT 8599</strain>
    </source>
</reference>
<proteinExistence type="inferred from homology"/>
<protein>
    <submittedName>
        <fullName evidence="5">Virginiamycin B lyase</fullName>
        <ecNumber evidence="5">4.2.99.-</ecNumber>
    </submittedName>
</protein>
<comment type="similarity">
    <text evidence="1">Belongs to the strictosidine synthase family.</text>
</comment>
<dbReference type="InterPro" id="IPR011042">
    <property type="entry name" value="6-blade_b-propeller_TolB-like"/>
</dbReference>
<dbReference type="GO" id="GO:0016787">
    <property type="term" value="F:hydrolase activity"/>
    <property type="evidence" value="ECO:0007669"/>
    <property type="project" value="TreeGrafter"/>
</dbReference>
<accession>A0A2R8BFZ2</accession>
<dbReference type="InterPro" id="IPR018119">
    <property type="entry name" value="Strictosidine_synth_cons-reg"/>
</dbReference>
<dbReference type="Pfam" id="PF20067">
    <property type="entry name" value="SSL_N"/>
    <property type="match status" value="1"/>
</dbReference>
<gene>
    <name evidence="5" type="primary">vgb</name>
    <name evidence="5" type="ORF">ASD8599_02671</name>
</gene>
<sequence>MLKPILKTSAVLLGAGALYLTLWPVPIDPQPWEAPQNQGYTGAFSPNTALHAIDRIALNGEFGPEDAAIGVDGRLYMASHSGAILAYDPTDGTVSEFANTGGLPLGISATDDGVLYIADAAKGLVQVDTAGTVTVLTNTVDGTPIDYADDLDIAPDGSVYFTDASTKFGAVANGGTFPASFLDLMEHGGHGRVLRYDPATGQTRVILDGLQFANGLAINAAGTHFLLIETGAYAVRRVSLDGASVETVLENTPSFPDNISRAPDGTFWMGFVSPRSQQADDLAPKPFLRKLVMRLPAAMRPKATRYGLVARISETGEVLETLHDPDGGFAFTTGVIEAADGTKYITSLREDTLGRLAAP</sequence>
<dbReference type="PANTHER" id="PTHR10426">
    <property type="entry name" value="STRICTOSIDINE SYNTHASE-RELATED"/>
    <property type="match status" value="1"/>
</dbReference>
<keyword evidence="5" id="KW-0456">Lyase</keyword>
<dbReference type="Proteomes" id="UP000244880">
    <property type="component" value="Unassembled WGS sequence"/>
</dbReference>
<dbReference type="OrthoDB" id="9775406at2"/>
<evidence type="ECO:0000256" key="2">
    <source>
        <dbReference type="ARBA" id="ARBA00022553"/>
    </source>
</evidence>
<dbReference type="GO" id="GO:0012505">
    <property type="term" value="C:endomembrane system"/>
    <property type="evidence" value="ECO:0007669"/>
    <property type="project" value="TreeGrafter"/>
</dbReference>
<name>A0A2R8BFZ2_9RHOB</name>
<organism evidence="5 6">
    <name type="scientific">Ascidiaceihabitans donghaensis</name>
    <dbReference type="NCBI Taxonomy" id="1510460"/>
    <lineage>
        <taxon>Bacteria</taxon>
        <taxon>Pseudomonadati</taxon>
        <taxon>Pseudomonadota</taxon>
        <taxon>Alphaproteobacteria</taxon>
        <taxon>Rhodobacterales</taxon>
        <taxon>Paracoccaceae</taxon>
        <taxon>Ascidiaceihabitans</taxon>
    </lineage>
</organism>
<keyword evidence="2" id="KW-0597">Phosphoprotein</keyword>
<dbReference type="Gene3D" id="2.120.10.30">
    <property type="entry name" value="TolB, C-terminal domain"/>
    <property type="match status" value="1"/>
</dbReference>
<evidence type="ECO:0000256" key="1">
    <source>
        <dbReference type="ARBA" id="ARBA00009191"/>
    </source>
</evidence>
<dbReference type="RefSeq" id="WP_108828939.1">
    <property type="nucleotide sequence ID" value="NZ_OMOR01000001.1"/>
</dbReference>
<evidence type="ECO:0000313" key="5">
    <source>
        <dbReference type="EMBL" id="SPH21922.1"/>
    </source>
</evidence>
<keyword evidence="3" id="KW-0325">Glycoprotein</keyword>
<dbReference type="GO" id="GO:0016829">
    <property type="term" value="F:lyase activity"/>
    <property type="evidence" value="ECO:0007669"/>
    <property type="project" value="UniProtKB-KW"/>
</dbReference>